<evidence type="ECO:0000313" key="1">
    <source>
        <dbReference type="EMBL" id="PWL18136.1"/>
    </source>
</evidence>
<dbReference type="Proteomes" id="UP000245865">
    <property type="component" value="Unassembled WGS sequence"/>
</dbReference>
<dbReference type="RefSeq" id="WP_109706370.1">
    <property type="nucleotide sequence ID" value="NZ_QGDB01000003.1"/>
</dbReference>
<name>A0A316J9X0_9HYPH</name>
<keyword evidence="2" id="KW-1185">Reference proteome</keyword>
<proteinExistence type="predicted"/>
<dbReference type="AlphaFoldDB" id="A0A316J9X0"/>
<evidence type="ECO:0000313" key="2">
    <source>
        <dbReference type="Proteomes" id="UP000245865"/>
    </source>
</evidence>
<protein>
    <submittedName>
        <fullName evidence="1">Uncharacterized protein</fullName>
    </submittedName>
</protein>
<reference evidence="1 2" key="1">
    <citation type="submission" date="2018-05" db="EMBL/GenBank/DDBJ databases">
        <title>Comparative genomic sequence analysis between strain HN4 and CCM 8460T (Falsochrobactrum ovis) will provide more evidence to prove that HN4 is a new species of Falsochrobactrum.</title>
        <authorList>
            <person name="Lyu W."/>
            <person name="Sun L."/>
            <person name="Yao L."/>
        </authorList>
    </citation>
    <scope>NUCLEOTIDE SEQUENCE [LARGE SCALE GENOMIC DNA]</scope>
    <source>
        <strain evidence="1 2">HN4</strain>
    </source>
</reference>
<dbReference type="EMBL" id="QGDB01000003">
    <property type="protein sequence ID" value="PWL18136.1"/>
    <property type="molecule type" value="Genomic_DNA"/>
</dbReference>
<organism evidence="1 2">
    <name type="scientific">Falsochrobactrum shanghaiense</name>
    <dbReference type="NCBI Taxonomy" id="2201899"/>
    <lineage>
        <taxon>Bacteria</taxon>
        <taxon>Pseudomonadati</taxon>
        <taxon>Pseudomonadota</taxon>
        <taxon>Alphaproteobacteria</taxon>
        <taxon>Hyphomicrobiales</taxon>
        <taxon>Brucellaceae</taxon>
        <taxon>Falsochrobactrum</taxon>
    </lineage>
</organism>
<comment type="caution">
    <text evidence="1">The sequence shown here is derived from an EMBL/GenBank/DDBJ whole genome shotgun (WGS) entry which is preliminary data.</text>
</comment>
<gene>
    <name evidence="1" type="ORF">DKP76_10480</name>
</gene>
<dbReference type="OrthoDB" id="8283535at2"/>
<accession>A0A316J9X0</accession>
<sequence length="82" mass="9248">MTTAARYQLTPEKLDKMMAPPRPRTRIIWTAEAIAAQIGTSADYVRHTLVNLEGSPVKKMGTRYCAHADDLEAFFRARPIQT</sequence>